<comment type="caution">
    <text evidence="3">The sequence shown here is derived from an EMBL/GenBank/DDBJ whole genome shotgun (WGS) entry which is preliminary data.</text>
</comment>
<feature type="chain" id="PRO_5022733621" evidence="1">
    <location>
        <begin position="24"/>
        <end position="211"/>
    </location>
</feature>
<keyword evidence="4" id="KW-1185">Reference proteome</keyword>
<accession>A0A5B1CQV5</accession>
<feature type="signal peptide" evidence="1">
    <location>
        <begin position="1"/>
        <end position="23"/>
    </location>
</feature>
<dbReference type="EMBL" id="VRLW01000001">
    <property type="protein sequence ID" value="KAA1261624.1"/>
    <property type="molecule type" value="Genomic_DNA"/>
</dbReference>
<dbReference type="Proteomes" id="UP000322699">
    <property type="component" value="Unassembled WGS sequence"/>
</dbReference>
<dbReference type="NCBIfam" id="TIGR02595">
    <property type="entry name" value="PEP_CTERM"/>
    <property type="match status" value="1"/>
</dbReference>
<dbReference type="InterPro" id="IPR013424">
    <property type="entry name" value="Ice-binding_C"/>
</dbReference>
<evidence type="ECO:0000256" key="1">
    <source>
        <dbReference type="SAM" id="SignalP"/>
    </source>
</evidence>
<feature type="domain" description="Ice-binding protein C-terminal" evidence="2">
    <location>
        <begin position="188"/>
        <end position="210"/>
    </location>
</feature>
<proteinExistence type="predicted"/>
<evidence type="ECO:0000313" key="4">
    <source>
        <dbReference type="Proteomes" id="UP000322699"/>
    </source>
</evidence>
<organism evidence="3 4">
    <name type="scientific">Rubripirellula obstinata</name>
    <dbReference type="NCBI Taxonomy" id="406547"/>
    <lineage>
        <taxon>Bacteria</taxon>
        <taxon>Pseudomonadati</taxon>
        <taxon>Planctomycetota</taxon>
        <taxon>Planctomycetia</taxon>
        <taxon>Pirellulales</taxon>
        <taxon>Pirellulaceae</taxon>
        <taxon>Rubripirellula</taxon>
    </lineage>
</organism>
<dbReference type="Pfam" id="PF07589">
    <property type="entry name" value="PEP-CTERM"/>
    <property type="match status" value="1"/>
</dbReference>
<evidence type="ECO:0000313" key="3">
    <source>
        <dbReference type="EMBL" id="KAA1261624.1"/>
    </source>
</evidence>
<dbReference type="AlphaFoldDB" id="A0A5B1CQV5"/>
<reference evidence="3 4" key="1">
    <citation type="submission" date="2019-08" db="EMBL/GenBank/DDBJ databases">
        <title>Deep-cultivation of Planctomycetes and their phenomic and genomic characterization uncovers novel biology.</title>
        <authorList>
            <person name="Wiegand S."/>
            <person name="Jogler M."/>
            <person name="Boedeker C."/>
            <person name="Pinto D."/>
            <person name="Vollmers J."/>
            <person name="Rivas-Marin E."/>
            <person name="Kohn T."/>
            <person name="Peeters S.H."/>
            <person name="Heuer A."/>
            <person name="Rast P."/>
            <person name="Oberbeckmann S."/>
            <person name="Bunk B."/>
            <person name="Jeske O."/>
            <person name="Meyerdierks A."/>
            <person name="Storesund J.E."/>
            <person name="Kallscheuer N."/>
            <person name="Luecker S."/>
            <person name="Lage O.M."/>
            <person name="Pohl T."/>
            <person name="Merkel B.J."/>
            <person name="Hornburger P."/>
            <person name="Mueller R.-W."/>
            <person name="Bruemmer F."/>
            <person name="Labrenz M."/>
            <person name="Spormann A.M."/>
            <person name="Op Den Camp H."/>
            <person name="Overmann J."/>
            <person name="Amann R."/>
            <person name="Jetten M.S.M."/>
            <person name="Mascher T."/>
            <person name="Medema M.H."/>
            <person name="Devos D.P."/>
            <person name="Kaster A.-K."/>
            <person name="Ovreas L."/>
            <person name="Rohde M."/>
            <person name="Galperin M.Y."/>
            <person name="Jogler C."/>
        </authorList>
    </citation>
    <scope>NUCLEOTIDE SEQUENCE [LARGE SCALE GENOMIC DNA]</scope>
    <source>
        <strain evidence="3 4">LF1</strain>
    </source>
</reference>
<sequence precursor="true">MKKLFGILAAGLLCFSMTQSASAALVAQYEFNTPGDTEGWTGFNTALTVDGVSANGTASGNDPQLRLLSPGLSLSPTATAWDAVTFRVREVQDESPAGPIGFDQTGTIFQVNFVAGGLTPETVQGNFVASASGGDFFTVTVDISGINASTFEEIRLDPIGGASANSNSQTDGNSFQVDFITITDNAVAIPEPSSLALLGLGGLTMLRRRRK</sequence>
<gene>
    <name evidence="3" type="ORF">LF1_41790</name>
</gene>
<name>A0A5B1CQV5_9BACT</name>
<keyword evidence="1" id="KW-0732">Signal</keyword>
<dbReference type="OrthoDB" id="9924502at2"/>
<protein>
    <submittedName>
        <fullName evidence="3">PEP-CTERM motif protein</fullName>
    </submittedName>
</protein>
<dbReference type="RefSeq" id="WP_068263117.1">
    <property type="nucleotide sequence ID" value="NZ_LWSK01000043.1"/>
</dbReference>
<evidence type="ECO:0000259" key="2">
    <source>
        <dbReference type="Pfam" id="PF07589"/>
    </source>
</evidence>